<evidence type="ECO:0000313" key="2">
    <source>
        <dbReference type="Proteomes" id="UP001077662"/>
    </source>
</evidence>
<proteinExistence type="predicted"/>
<dbReference type="EMBL" id="JAPTNE010000002">
    <property type="protein sequence ID" value="MCZ0805533.1"/>
    <property type="molecule type" value="Genomic_DNA"/>
</dbReference>
<dbReference type="RefSeq" id="WP_258432648.1">
    <property type="nucleotide sequence ID" value="NZ_JANSGW010000002.1"/>
</dbReference>
<reference evidence="1" key="1">
    <citation type="submission" date="2022-09" db="EMBL/GenBank/DDBJ databases">
        <title>Genome analysis and characterization of larvicidal activity of Brevibacillus strains.</title>
        <authorList>
            <person name="Patrusheva E.V."/>
            <person name="Izotova A.O."/>
            <person name="Toshchakov S.V."/>
            <person name="Sineoky S.P."/>
        </authorList>
    </citation>
    <scope>NUCLEOTIDE SEQUENCE</scope>
    <source>
        <strain evidence="1">VKPM_B-13247</strain>
    </source>
</reference>
<name>A0AAP3G5S9_BRELA</name>
<organism evidence="1 2">
    <name type="scientific">Brevibacillus laterosporus</name>
    <name type="common">Bacillus laterosporus</name>
    <dbReference type="NCBI Taxonomy" id="1465"/>
    <lineage>
        <taxon>Bacteria</taxon>
        <taxon>Bacillati</taxon>
        <taxon>Bacillota</taxon>
        <taxon>Bacilli</taxon>
        <taxon>Bacillales</taxon>
        <taxon>Paenibacillaceae</taxon>
        <taxon>Brevibacillus</taxon>
    </lineage>
</organism>
<evidence type="ECO:0000313" key="1">
    <source>
        <dbReference type="EMBL" id="MCZ0805533.1"/>
    </source>
</evidence>
<accession>A0AAP3G5S9</accession>
<dbReference type="Proteomes" id="UP001077662">
    <property type="component" value="Unassembled WGS sequence"/>
</dbReference>
<comment type="caution">
    <text evidence="1">The sequence shown here is derived from an EMBL/GenBank/DDBJ whole genome shotgun (WGS) entry which is preliminary data.</text>
</comment>
<gene>
    <name evidence="1" type="ORF">O0554_01170</name>
</gene>
<protein>
    <submittedName>
        <fullName evidence="1">Uncharacterized protein</fullName>
    </submittedName>
</protein>
<sequence>MHTHTPNHSTEKIDHLYRLIEENKEPLYRIAYSFVKKKMKLSVPLVGLIMESDECHFC</sequence>
<dbReference type="AlphaFoldDB" id="A0AAP3G5S9"/>